<feature type="transmembrane region" description="Helical" evidence="1">
    <location>
        <begin position="102"/>
        <end position="121"/>
    </location>
</feature>
<dbReference type="Proteomes" id="UP000192727">
    <property type="component" value="Chromosome"/>
</dbReference>
<dbReference type="RefSeq" id="WP_023484833.1">
    <property type="nucleotide sequence ID" value="NZ_CP020557.1"/>
</dbReference>
<evidence type="ECO:0000313" key="3">
    <source>
        <dbReference type="Proteomes" id="UP000192727"/>
    </source>
</evidence>
<feature type="transmembrane region" description="Helical" evidence="1">
    <location>
        <begin position="127"/>
        <end position="155"/>
    </location>
</feature>
<dbReference type="EMBL" id="CP020557">
    <property type="protein sequence ID" value="ARF68779.1"/>
    <property type="molecule type" value="Genomic_DNA"/>
</dbReference>
<reference evidence="2 3" key="1">
    <citation type="submission" date="2017-03" db="EMBL/GenBank/DDBJ databases">
        <title>Paenibacillus larvae genome sequencing.</title>
        <authorList>
            <person name="Dingman D.W."/>
        </authorList>
    </citation>
    <scope>NUCLEOTIDE SEQUENCE [LARGE SCALE GENOMIC DNA]</scope>
    <source>
        <strain evidence="2 3">SAG 10367</strain>
    </source>
</reference>
<accession>A0A1V0UU46</accession>
<feature type="transmembrane region" description="Helical" evidence="1">
    <location>
        <begin position="219"/>
        <end position="239"/>
    </location>
</feature>
<gene>
    <name evidence="2" type="ORF">B7C51_14730</name>
</gene>
<organism evidence="2 3">
    <name type="scientific">Paenibacillus larvae subsp. pulvifaciens</name>
    <dbReference type="NCBI Taxonomy" id="1477"/>
    <lineage>
        <taxon>Bacteria</taxon>
        <taxon>Bacillati</taxon>
        <taxon>Bacillota</taxon>
        <taxon>Bacilli</taxon>
        <taxon>Bacillales</taxon>
        <taxon>Paenibacillaceae</taxon>
        <taxon>Paenibacillus</taxon>
    </lineage>
</organism>
<keyword evidence="1" id="KW-1133">Transmembrane helix</keyword>
<dbReference type="AlphaFoldDB" id="A0A1V0UU46"/>
<name>A0A1V0UU46_9BACL</name>
<keyword evidence="1" id="KW-0812">Transmembrane</keyword>
<keyword evidence="1" id="KW-0472">Membrane</keyword>
<feature type="transmembrane region" description="Helical" evidence="1">
    <location>
        <begin position="162"/>
        <end position="181"/>
    </location>
</feature>
<protein>
    <submittedName>
        <fullName evidence="2">Uncharacterized protein</fullName>
    </submittedName>
</protein>
<feature type="transmembrane region" description="Helical" evidence="1">
    <location>
        <begin position="20"/>
        <end position="36"/>
    </location>
</feature>
<sequence>MIKEYFRLYTKITLTNKVGFLWYLVFPLVAFVVYHYDWINSKPDIQSFYVQTSMFIAYIIFVMSIDVTTSLIAMRETGFLKMFKFVSGSKSAMIMGKILNQLAFLLLATLIFSVITGLMMLDDLKDAGIFVICSLFSSLFASIPVTFFFLILLLIPIKQESLVTILNILLFALFFITAKSLSHSASWGILLLYLNPLELIRSLTFLVTEIITGNSFHNFGLLSIGTAGSAYFILGLFSLKWMKITSPTQRT</sequence>
<evidence type="ECO:0000313" key="2">
    <source>
        <dbReference type="EMBL" id="ARF68779.1"/>
    </source>
</evidence>
<evidence type="ECO:0000256" key="1">
    <source>
        <dbReference type="SAM" id="Phobius"/>
    </source>
</evidence>
<proteinExistence type="predicted"/>
<feature type="transmembrane region" description="Helical" evidence="1">
    <location>
        <begin position="48"/>
        <end position="74"/>
    </location>
</feature>